<gene>
    <name evidence="1" type="ordered locus">Dfer_1031</name>
</gene>
<evidence type="ECO:0000313" key="1">
    <source>
        <dbReference type="EMBL" id="ACT92280.1"/>
    </source>
</evidence>
<reference evidence="1 2" key="1">
    <citation type="journal article" date="2009" name="Stand. Genomic Sci.">
        <title>Complete genome sequence of Dyadobacter fermentans type strain (NS114).</title>
        <authorList>
            <person name="Lang E."/>
            <person name="Lapidus A."/>
            <person name="Chertkov O."/>
            <person name="Brettin T."/>
            <person name="Detter J.C."/>
            <person name="Han C."/>
            <person name="Copeland A."/>
            <person name="Glavina Del Rio T."/>
            <person name="Nolan M."/>
            <person name="Chen F."/>
            <person name="Lucas S."/>
            <person name="Tice H."/>
            <person name="Cheng J.F."/>
            <person name="Land M."/>
            <person name="Hauser L."/>
            <person name="Chang Y.J."/>
            <person name="Jeffries C.D."/>
            <person name="Kopitz M."/>
            <person name="Bruce D."/>
            <person name="Goodwin L."/>
            <person name="Pitluck S."/>
            <person name="Ovchinnikova G."/>
            <person name="Pati A."/>
            <person name="Ivanova N."/>
            <person name="Mavrommatis K."/>
            <person name="Chen A."/>
            <person name="Palaniappan K."/>
            <person name="Chain P."/>
            <person name="Bristow J."/>
            <person name="Eisen J.A."/>
            <person name="Markowitz V."/>
            <person name="Hugenholtz P."/>
            <person name="Goker M."/>
            <person name="Rohde M."/>
            <person name="Kyrpides N.C."/>
            <person name="Klenk H.P."/>
        </authorList>
    </citation>
    <scope>NUCLEOTIDE SEQUENCE [LARGE SCALE GENOMIC DNA]</scope>
    <source>
        <strain evidence="2">ATCC 700827 / DSM 18053 / CIP 107007 / KCTC 52180 / NS114</strain>
    </source>
</reference>
<dbReference type="Proteomes" id="UP000002011">
    <property type="component" value="Chromosome"/>
</dbReference>
<dbReference type="HOGENOM" id="CLU_3389164_0_0_10"/>
<organism evidence="1 2">
    <name type="scientific">Dyadobacter fermentans (strain ATCC 700827 / DSM 18053 / CIP 107007 / KCTC 52180 / NS114)</name>
    <dbReference type="NCBI Taxonomy" id="471854"/>
    <lineage>
        <taxon>Bacteria</taxon>
        <taxon>Pseudomonadati</taxon>
        <taxon>Bacteroidota</taxon>
        <taxon>Cytophagia</taxon>
        <taxon>Cytophagales</taxon>
        <taxon>Spirosomataceae</taxon>
        <taxon>Dyadobacter</taxon>
    </lineage>
</organism>
<accession>C6W443</accession>
<dbReference type="EMBL" id="CP001619">
    <property type="protein sequence ID" value="ACT92280.1"/>
    <property type="molecule type" value="Genomic_DNA"/>
</dbReference>
<sequence length="32" mass="3936">MIDSQLVKSKYKVDKLDFDKFILTQKRRYLSK</sequence>
<protein>
    <submittedName>
        <fullName evidence="1">Uncharacterized protein</fullName>
    </submittedName>
</protein>
<evidence type="ECO:0000313" key="2">
    <source>
        <dbReference type="Proteomes" id="UP000002011"/>
    </source>
</evidence>
<name>C6W443_DYAFD</name>
<proteinExistence type="predicted"/>
<dbReference type="AlphaFoldDB" id="C6W443"/>
<keyword evidence="2" id="KW-1185">Reference proteome</keyword>
<dbReference type="KEGG" id="dfe:Dfer_1031"/>